<comment type="pathway">
    <text evidence="1">Cofactor biosynthesis; biotin biosynthesis; biotin from 7,8-diaminononanoate: step 1/2.</text>
</comment>
<keyword evidence="1" id="KW-0067">ATP-binding</keyword>
<dbReference type="GO" id="GO:0000287">
    <property type="term" value="F:magnesium ion binding"/>
    <property type="evidence" value="ECO:0007669"/>
    <property type="project" value="UniProtKB-UniRule"/>
</dbReference>
<dbReference type="Gene3D" id="3.40.50.300">
    <property type="entry name" value="P-loop containing nucleotide triphosphate hydrolases"/>
    <property type="match status" value="1"/>
</dbReference>
<dbReference type="HAMAP" id="MF_00336">
    <property type="entry name" value="BioD"/>
    <property type="match status" value="1"/>
</dbReference>
<dbReference type="CDD" id="cd03109">
    <property type="entry name" value="DTBS"/>
    <property type="match status" value="1"/>
</dbReference>
<sequence>MRQRSGKAGERPRTADCGARGGAGEHVSPTSPLRGLFVTGTDTGVGKTVVTAAIAAALRAEGTNAGVWKPVQSGGLPGGGGTDAERLIRGSGIDERPDAVAPYAFSAPLAPSLAAAAAGASITIGELIAAGKPLAARYEALLVEGAGGVAVPLSDDALIVDLIATLGLPALIVARSGLGTVNHTLLTASMLRAAGVPVAGVVLNDGYSLNPERDDPSVVMNAGLIERYGGLRVLGRFPHVGDDPASAELAAAAARSIDLAPVKEWMAR</sequence>
<comment type="subunit">
    <text evidence="1">Homodimer.</text>
</comment>
<accession>A0A927H6V9</accession>
<protein>
    <recommendedName>
        <fullName evidence="1">ATP-dependent dethiobiotin synthetase BioD</fullName>
        <ecNumber evidence="1">6.3.3.3</ecNumber>
    </recommendedName>
    <alternativeName>
        <fullName evidence="1">DTB synthetase</fullName>
        <shortName evidence="1">DTBS</shortName>
    </alternativeName>
    <alternativeName>
        <fullName evidence="1">Dethiobiotin synthase</fullName>
    </alternativeName>
</protein>
<dbReference type="InterPro" id="IPR027417">
    <property type="entry name" value="P-loop_NTPase"/>
</dbReference>
<dbReference type="PANTHER" id="PTHR43210">
    <property type="entry name" value="DETHIOBIOTIN SYNTHETASE"/>
    <property type="match status" value="1"/>
</dbReference>
<comment type="function">
    <text evidence="1">Catalyzes a mechanistically unusual reaction, the ATP-dependent insertion of CO2 between the N7 and N8 nitrogen atoms of 7,8-diaminopelargonic acid (DAPA, also called 7,8-diammoniononanoate) to form a ureido ring.</text>
</comment>
<keyword evidence="1 3" id="KW-0436">Ligase</keyword>
<comment type="cofactor">
    <cofactor evidence="1">
        <name>Mg(2+)</name>
        <dbReference type="ChEBI" id="CHEBI:18420"/>
    </cofactor>
</comment>
<keyword evidence="1" id="KW-0479">Metal-binding</keyword>
<evidence type="ECO:0000256" key="2">
    <source>
        <dbReference type="SAM" id="MobiDB-lite"/>
    </source>
</evidence>
<organism evidence="3 4">
    <name type="scientific">Paenibacillus arenilitoris</name>
    <dbReference type="NCBI Taxonomy" id="2772299"/>
    <lineage>
        <taxon>Bacteria</taxon>
        <taxon>Bacillati</taxon>
        <taxon>Bacillota</taxon>
        <taxon>Bacilli</taxon>
        <taxon>Bacillales</taxon>
        <taxon>Paenibacillaceae</taxon>
        <taxon>Paenibacillus</taxon>
    </lineage>
</organism>
<comment type="catalytic activity">
    <reaction evidence="1">
        <text>(7R,8S)-7,8-diammoniononanoate + CO2 + ATP = (4R,5S)-dethiobiotin + ADP + phosphate + 3 H(+)</text>
        <dbReference type="Rhea" id="RHEA:15805"/>
        <dbReference type="ChEBI" id="CHEBI:15378"/>
        <dbReference type="ChEBI" id="CHEBI:16526"/>
        <dbReference type="ChEBI" id="CHEBI:30616"/>
        <dbReference type="ChEBI" id="CHEBI:43474"/>
        <dbReference type="ChEBI" id="CHEBI:149469"/>
        <dbReference type="ChEBI" id="CHEBI:149473"/>
        <dbReference type="ChEBI" id="CHEBI:456216"/>
        <dbReference type="EC" id="6.3.3.3"/>
    </reaction>
</comment>
<dbReference type="PIRSF" id="PIRSF006755">
    <property type="entry name" value="DTB_synth"/>
    <property type="match status" value="1"/>
</dbReference>
<comment type="subcellular location">
    <subcellularLocation>
        <location evidence="1">Cytoplasm</location>
    </subcellularLocation>
</comment>
<evidence type="ECO:0000313" key="3">
    <source>
        <dbReference type="EMBL" id="MBD2869988.1"/>
    </source>
</evidence>
<comment type="caution">
    <text evidence="1">Lacks conserved residue(s) required for the propagation of feature annotation.</text>
</comment>
<gene>
    <name evidence="1 3" type="primary">bioD</name>
    <name evidence="3" type="ORF">IDH41_15465</name>
</gene>
<feature type="binding site" evidence="1">
    <location>
        <begin position="238"/>
        <end position="240"/>
    </location>
    <ligand>
        <name>ATP</name>
        <dbReference type="ChEBI" id="CHEBI:30616"/>
    </ligand>
</feature>
<feature type="binding site" evidence="1">
    <location>
        <position position="83"/>
    </location>
    <ligand>
        <name>ATP</name>
        <dbReference type="ChEBI" id="CHEBI:30616"/>
    </ligand>
</feature>
<feature type="binding site" evidence="1">
    <location>
        <begin position="44"/>
        <end position="49"/>
    </location>
    <ligand>
        <name>ATP</name>
        <dbReference type="ChEBI" id="CHEBI:30616"/>
    </ligand>
</feature>
<dbReference type="PANTHER" id="PTHR43210:SF5">
    <property type="entry name" value="DETHIOBIOTIN SYNTHETASE"/>
    <property type="match status" value="1"/>
</dbReference>
<dbReference type="Pfam" id="PF13500">
    <property type="entry name" value="AAA_26"/>
    <property type="match status" value="1"/>
</dbReference>
<evidence type="ECO:0000313" key="4">
    <source>
        <dbReference type="Proteomes" id="UP000632125"/>
    </source>
</evidence>
<feature type="active site" evidence="1">
    <location>
        <position position="69"/>
    </location>
</feature>
<feature type="binding site" evidence="1">
    <location>
        <position position="48"/>
    </location>
    <ligand>
        <name>Mg(2+)</name>
        <dbReference type="ChEBI" id="CHEBI:18420"/>
    </ligand>
</feature>
<dbReference type="AlphaFoldDB" id="A0A927H6V9"/>
<keyword evidence="1" id="KW-0963">Cytoplasm</keyword>
<dbReference type="GO" id="GO:0009102">
    <property type="term" value="P:biotin biosynthetic process"/>
    <property type="evidence" value="ECO:0007669"/>
    <property type="project" value="UniProtKB-UniRule"/>
</dbReference>
<keyword evidence="1" id="KW-0460">Magnesium</keyword>
<feature type="region of interest" description="Disordered" evidence="2">
    <location>
        <begin position="1"/>
        <end position="35"/>
    </location>
</feature>
<keyword evidence="1" id="KW-0547">Nucleotide-binding</keyword>
<keyword evidence="4" id="KW-1185">Reference proteome</keyword>
<keyword evidence="1" id="KW-0093">Biotin biosynthesis</keyword>
<dbReference type="GO" id="GO:0005524">
    <property type="term" value="F:ATP binding"/>
    <property type="evidence" value="ECO:0007669"/>
    <property type="project" value="UniProtKB-UniRule"/>
</dbReference>
<dbReference type="GO" id="GO:0005829">
    <property type="term" value="C:cytosol"/>
    <property type="evidence" value="ECO:0007669"/>
    <property type="project" value="TreeGrafter"/>
</dbReference>
<feature type="binding site" evidence="1">
    <location>
        <begin position="204"/>
        <end position="205"/>
    </location>
    <ligand>
        <name>ATP</name>
        <dbReference type="ChEBI" id="CHEBI:30616"/>
    </ligand>
</feature>
<proteinExistence type="inferred from homology"/>
<feature type="binding site" evidence="1">
    <location>
        <position position="73"/>
    </location>
    <ligand>
        <name>substrate</name>
    </ligand>
</feature>
<dbReference type="NCBIfam" id="TIGR00347">
    <property type="entry name" value="bioD"/>
    <property type="match status" value="1"/>
</dbReference>
<feature type="binding site" evidence="1">
    <location>
        <position position="144"/>
    </location>
    <ligand>
        <name>Mg(2+)</name>
        <dbReference type="ChEBI" id="CHEBI:18420"/>
    </ligand>
</feature>
<feature type="binding site" evidence="1">
    <location>
        <position position="83"/>
    </location>
    <ligand>
        <name>Mg(2+)</name>
        <dbReference type="ChEBI" id="CHEBI:18420"/>
    </ligand>
</feature>
<feature type="binding site" evidence="1">
    <location>
        <begin position="144"/>
        <end position="147"/>
    </location>
    <ligand>
        <name>ATP</name>
        <dbReference type="ChEBI" id="CHEBI:30616"/>
    </ligand>
</feature>
<evidence type="ECO:0000256" key="1">
    <source>
        <dbReference type="HAMAP-Rule" id="MF_00336"/>
    </source>
</evidence>
<comment type="caution">
    <text evidence="3">The sequence shown here is derived from an EMBL/GenBank/DDBJ whole genome shotgun (WGS) entry which is preliminary data.</text>
</comment>
<dbReference type="GO" id="GO:0004141">
    <property type="term" value="F:dethiobiotin synthase activity"/>
    <property type="evidence" value="ECO:0007669"/>
    <property type="project" value="UniProtKB-UniRule"/>
</dbReference>
<name>A0A927H6V9_9BACL</name>
<dbReference type="SUPFAM" id="SSF52540">
    <property type="entry name" value="P-loop containing nucleoside triphosphate hydrolases"/>
    <property type="match status" value="1"/>
</dbReference>
<comment type="similarity">
    <text evidence="1">Belongs to the dethiobiotin synthetase family.</text>
</comment>
<reference evidence="3" key="1">
    <citation type="submission" date="2020-09" db="EMBL/GenBank/DDBJ databases">
        <title>A novel bacterium of genus Paenibacillus, isolated from South China Sea.</title>
        <authorList>
            <person name="Huang H."/>
            <person name="Mo K."/>
            <person name="Hu Y."/>
        </authorList>
    </citation>
    <scope>NUCLEOTIDE SEQUENCE</scope>
    <source>
        <strain evidence="3">IB182493</strain>
    </source>
</reference>
<dbReference type="InterPro" id="IPR004472">
    <property type="entry name" value="DTB_synth_BioD"/>
</dbReference>
<dbReference type="Proteomes" id="UP000632125">
    <property type="component" value="Unassembled WGS sequence"/>
</dbReference>
<dbReference type="EMBL" id="JACXIY010000017">
    <property type="protein sequence ID" value="MBD2869988.1"/>
    <property type="molecule type" value="Genomic_DNA"/>
</dbReference>
<dbReference type="RefSeq" id="WP_190862544.1">
    <property type="nucleotide sequence ID" value="NZ_JACXIY010000017.1"/>
</dbReference>
<dbReference type="EC" id="6.3.3.3" evidence="1"/>